<sequence length="150" mass="16108">MSLVDYASSSEDEDADIKENKDEEEDDPPPATLDVHDQRSISSSRQLSDSASQSSSLPIEKLPDVSLLLNSPTLASHQMSGNDHSSRVAAAMAESASRKREPNGSASTYPRSKYPRGSLPHTKNLPDTVGGVLVPPQLKGSSLDKSLDYQ</sequence>
<evidence type="ECO:0000313" key="3">
    <source>
        <dbReference type="Proteomes" id="UP000195402"/>
    </source>
</evidence>
<reference evidence="2 3" key="1">
    <citation type="journal article" date="2017" name="Mol. Plant">
        <title>The Genome of Medicinal Plant Macleaya cordata Provides New Insights into Benzylisoquinoline Alkaloids Metabolism.</title>
        <authorList>
            <person name="Liu X."/>
            <person name="Liu Y."/>
            <person name="Huang P."/>
            <person name="Ma Y."/>
            <person name="Qing Z."/>
            <person name="Tang Q."/>
            <person name="Cao H."/>
            <person name="Cheng P."/>
            <person name="Zheng Y."/>
            <person name="Yuan Z."/>
            <person name="Zhou Y."/>
            <person name="Liu J."/>
            <person name="Tang Z."/>
            <person name="Zhuo Y."/>
            <person name="Zhang Y."/>
            <person name="Yu L."/>
            <person name="Huang J."/>
            <person name="Yang P."/>
            <person name="Peng Q."/>
            <person name="Zhang J."/>
            <person name="Jiang W."/>
            <person name="Zhang Z."/>
            <person name="Lin K."/>
            <person name="Ro D.K."/>
            <person name="Chen X."/>
            <person name="Xiong X."/>
            <person name="Shang Y."/>
            <person name="Huang S."/>
            <person name="Zeng J."/>
        </authorList>
    </citation>
    <scope>NUCLEOTIDE SEQUENCE [LARGE SCALE GENOMIC DNA]</scope>
    <source>
        <strain evidence="3">cv. BLH2017</strain>
        <tissue evidence="2">Root</tissue>
    </source>
</reference>
<dbReference type="InterPro" id="IPR040381">
    <property type="entry name" value="At4g14450-like"/>
</dbReference>
<keyword evidence="3" id="KW-1185">Reference proteome</keyword>
<dbReference type="InParanoid" id="A0A200QR52"/>
<feature type="compositionally biased region" description="Low complexity" evidence="1">
    <location>
        <begin position="40"/>
        <end position="57"/>
    </location>
</feature>
<feature type="region of interest" description="Disordered" evidence="1">
    <location>
        <begin position="73"/>
        <end position="150"/>
    </location>
</feature>
<dbReference type="EMBL" id="MVGT01001330">
    <property type="protein sequence ID" value="OVA12933.1"/>
    <property type="molecule type" value="Genomic_DNA"/>
</dbReference>
<protein>
    <submittedName>
        <fullName evidence="2">Uncharacterized protein</fullName>
    </submittedName>
</protein>
<name>A0A200QR52_MACCD</name>
<dbReference type="OrthoDB" id="1935372at2759"/>
<dbReference type="PANTHER" id="PTHR33912:SF3">
    <property type="entry name" value="OS01G0939400 PROTEIN"/>
    <property type="match status" value="1"/>
</dbReference>
<dbReference type="PANTHER" id="PTHR33912">
    <property type="entry name" value="OS01G0939400 PROTEIN"/>
    <property type="match status" value="1"/>
</dbReference>
<feature type="compositionally biased region" description="Polar residues" evidence="1">
    <location>
        <begin position="73"/>
        <end position="83"/>
    </location>
</feature>
<accession>A0A200QR52</accession>
<dbReference type="STRING" id="56857.A0A200QR52"/>
<proteinExistence type="predicted"/>
<comment type="caution">
    <text evidence="2">The sequence shown here is derived from an EMBL/GenBank/DDBJ whole genome shotgun (WGS) entry which is preliminary data.</text>
</comment>
<dbReference type="FunCoup" id="A0A200QR52">
    <property type="interactions" value="552"/>
</dbReference>
<dbReference type="Proteomes" id="UP000195402">
    <property type="component" value="Unassembled WGS sequence"/>
</dbReference>
<evidence type="ECO:0000256" key="1">
    <source>
        <dbReference type="SAM" id="MobiDB-lite"/>
    </source>
</evidence>
<evidence type="ECO:0000313" key="2">
    <source>
        <dbReference type="EMBL" id="OVA12933.1"/>
    </source>
</evidence>
<feature type="compositionally biased region" description="Acidic residues" evidence="1">
    <location>
        <begin position="10"/>
        <end position="28"/>
    </location>
</feature>
<organism evidence="2 3">
    <name type="scientific">Macleaya cordata</name>
    <name type="common">Five-seeded plume-poppy</name>
    <name type="synonym">Bocconia cordata</name>
    <dbReference type="NCBI Taxonomy" id="56857"/>
    <lineage>
        <taxon>Eukaryota</taxon>
        <taxon>Viridiplantae</taxon>
        <taxon>Streptophyta</taxon>
        <taxon>Embryophyta</taxon>
        <taxon>Tracheophyta</taxon>
        <taxon>Spermatophyta</taxon>
        <taxon>Magnoliopsida</taxon>
        <taxon>Ranunculales</taxon>
        <taxon>Papaveraceae</taxon>
        <taxon>Papaveroideae</taxon>
        <taxon>Macleaya</taxon>
    </lineage>
</organism>
<feature type="region of interest" description="Disordered" evidence="1">
    <location>
        <begin position="1"/>
        <end position="61"/>
    </location>
</feature>
<dbReference type="AlphaFoldDB" id="A0A200QR52"/>
<dbReference type="OMA" id="SCHAYLF"/>
<gene>
    <name evidence="2" type="ORF">BVC80_117g13</name>
</gene>